<feature type="region of interest" description="Disordered" evidence="4">
    <location>
        <begin position="390"/>
        <end position="427"/>
    </location>
</feature>
<feature type="domain" description="Multidrug resistance protein MdtA-like alpha-helical hairpin" evidence="6">
    <location>
        <begin position="121"/>
        <end position="191"/>
    </location>
</feature>
<evidence type="ECO:0000256" key="3">
    <source>
        <dbReference type="SAM" id="Coils"/>
    </source>
</evidence>
<reference evidence="10 11" key="1">
    <citation type="journal article" date="2014" name="Int. J. Syst. Evol. Microbiol.">
        <title>Complete genome sequence of Corynebacterium casei LMG S-19264T (=DSM 44701T), isolated from a smear-ripened cheese.</title>
        <authorList>
            <consortium name="US DOE Joint Genome Institute (JGI-PGF)"/>
            <person name="Walter F."/>
            <person name="Albersmeier A."/>
            <person name="Kalinowski J."/>
            <person name="Ruckert C."/>
        </authorList>
    </citation>
    <scope>NUCLEOTIDE SEQUENCE [LARGE SCALE GENOMIC DNA]</scope>
    <source>
        <strain evidence="10 11">CGMCC 1.16330</strain>
    </source>
</reference>
<keyword evidence="11" id="KW-1185">Reference proteome</keyword>
<feature type="domain" description="Multidrug resistance protein MdtA-like beta-barrel" evidence="8">
    <location>
        <begin position="227"/>
        <end position="298"/>
    </location>
</feature>
<feature type="compositionally biased region" description="Low complexity" evidence="4">
    <location>
        <begin position="409"/>
        <end position="427"/>
    </location>
</feature>
<dbReference type="GO" id="GO:0005886">
    <property type="term" value="C:plasma membrane"/>
    <property type="evidence" value="ECO:0007669"/>
    <property type="project" value="TreeGrafter"/>
</dbReference>
<dbReference type="Pfam" id="PF25876">
    <property type="entry name" value="HH_MFP_RND"/>
    <property type="match status" value="1"/>
</dbReference>
<dbReference type="Pfam" id="PF25917">
    <property type="entry name" value="BSH_RND"/>
    <property type="match status" value="1"/>
</dbReference>
<evidence type="ECO:0000256" key="2">
    <source>
        <dbReference type="ARBA" id="ARBA00009477"/>
    </source>
</evidence>
<evidence type="ECO:0000313" key="11">
    <source>
        <dbReference type="Proteomes" id="UP000597507"/>
    </source>
</evidence>
<feature type="domain" description="Multidrug resistance protein MdtA-like barrel-sandwich hybrid" evidence="7">
    <location>
        <begin position="82"/>
        <end position="213"/>
    </location>
</feature>
<dbReference type="GO" id="GO:0022857">
    <property type="term" value="F:transmembrane transporter activity"/>
    <property type="evidence" value="ECO:0007669"/>
    <property type="project" value="InterPro"/>
</dbReference>
<keyword evidence="5" id="KW-0732">Signal</keyword>
<feature type="coiled-coil region" evidence="3">
    <location>
        <begin position="115"/>
        <end position="149"/>
    </location>
</feature>
<proteinExistence type="inferred from homology"/>
<dbReference type="PANTHER" id="PTHR30158:SF3">
    <property type="entry name" value="MULTIDRUG EFFLUX PUMP SUBUNIT ACRA-RELATED"/>
    <property type="match status" value="1"/>
</dbReference>
<evidence type="ECO:0000259" key="7">
    <source>
        <dbReference type="Pfam" id="PF25917"/>
    </source>
</evidence>
<dbReference type="Proteomes" id="UP000597507">
    <property type="component" value="Unassembled WGS sequence"/>
</dbReference>
<dbReference type="Gene3D" id="1.10.287.470">
    <property type="entry name" value="Helix hairpin bin"/>
    <property type="match status" value="1"/>
</dbReference>
<dbReference type="EMBL" id="BMKS01000001">
    <property type="protein sequence ID" value="GGG18944.1"/>
    <property type="molecule type" value="Genomic_DNA"/>
</dbReference>
<protein>
    <submittedName>
        <fullName evidence="10">Hemolysin D</fullName>
    </submittedName>
</protein>
<evidence type="ECO:0000259" key="9">
    <source>
        <dbReference type="Pfam" id="PF25989"/>
    </source>
</evidence>
<dbReference type="InterPro" id="IPR006143">
    <property type="entry name" value="RND_pump_MFP"/>
</dbReference>
<feature type="compositionally biased region" description="Pro residues" evidence="4">
    <location>
        <begin position="397"/>
        <end position="408"/>
    </location>
</feature>
<keyword evidence="3" id="KW-0175">Coiled coil</keyword>
<dbReference type="Pfam" id="PF25944">
    <property type="entry name" value="Beta-barrel_RND"/>
    <property type="match status" value="1"/>
</dbReference>
<comment type="caution">
    <text evidence="10">The sequence shown here is derived from an EMBL/GenBank/DDBJ whole genome shotgun (WGS) entry which is preliminary data.</text>
</comment>
<feature type="signal peptide" evidence="5">
    <location>
        <begin position="1"/>
        <end position="47"/>
    </location>
</feature>
<dbReference type="PANTHER" id="PTHR30158">
    <property type="entry name" value="ACRA/E-RELATED COMPONENT OF DRUG EFFLUX TRANSPORTER"/>
    <property type="match status" value="1"/>
</dbReference>
<dbReference type="Pfam" id="PF25989">
    <property type="entry name" value="YknX_C"/>
    <property type="match status" value="1"/>
</dbReference>
<evidence type="ECO:0000256" key="1">
    <source>
        <dbReference type="ARBA" id="ARBA00004196"/>
    </source>
</evidence>
<evidence type="ECO:0000259" key="6">
    <source>
        <dbReference type="Pfam" id="PF25876"/>
    </source>
</evidence>
<sequence>MSPHRNMGAASAWEFRAMPPVKARAPFRALLVCLLLAAGLLAGPAMAQFGAAGPPAVGVVTAERRPVTERTEFVGRIEAIHRVDLRARITGFLEERLFEEGQEVRAGEPLFRIERAPYEAQLEQARANLASAQATLENARVALARARELRASGAGTQAQLDNAIAQERTADAGVLAARAAVRVAEISLGYTEIAAPIDGKIGRSTYSVGNVVGPQSEPLATIVSQDPMRVAFHVSQRQSLELRSRYDARGGLGATVVRVQRADGTLYPHAGRIDFIDTQLDRNTDTILVRAAIPNPPHRAPAGTARGTGARELIDGEFVTVFLEGAEPVQAVVIPRAAVLQDQGGSFVFVVGEGNRAERRNVRLGRGTAEVAVVEEGLSGGETVIAEGLQRVRPGQPVDPAPAAPAGPPAAAGGARPPGPAAAGRRG</sequence>
<evidence type="ECO:0000256" key="5">
    <source>
        <dbReference type="SAM" id="SignalP"/>
    </source>
</evidence>
<dbReference type="FunFam" id="2.40.420.20:FF:000001">
    <property type="entry name" value="Efflux RND transporter periplasmic adaptor subunit"/>
    <property type="match status" value="1"/>
</dbReference>
<dbReference type="GO" id="GO:0030313">
    <property type="term" value="C:cell envelope"/>
    <property type="evidence" value="ECO:0007669"/>
    <property type="project" value="UniProtKB-SubCell"/>
</dbReference>
<dbReference type="Gene3D" id="2.40.50.100">
    <property type="match status" value="1"/>
</dbReference>
<dbReference type="Gene3D" id="2.40.30.170">
    <property type="match status" value="1"/>
</dbReference>
<dbReference type="AlphaFoldDB" id="A0A8J2Z896"/>
<dbReference type="Gene3D" id="2.40.420.20">
    <property type="match status" value="1"/>
</dbReference>
<evidence type="ECO:0000259" key="8">
    <source>
        <dbReference type="Pfam" id="PF25944"/>
    </source>
</evidence>
<dbReference type="InterPro" id="IPR058637">
    <property type="entry name" value="YknX-like_C"/>
</dbReference>
<evidence type="ECO:0000256" key="4">
    <source>
        <dbReference type="SAM" id="MobiDB-lite"/>
    </source>
</evidence>
<gene>
    <name evidence="10" type="ORF">GCM10010964_04020</name>
</gene>
<comment type="similarity">
    <text evidence="2">Belongs to the membrane fusion protein (MFP) (TC 8.A.1) family.</text>
</comment>
<dbReference type="InterPro" id="IPR058626">
    <property type="entry name" value="MdtA-like_b-barrel"/>
</dbReference>
<dbReference type="NCBIfam" id="TIGR01730">
    <property type="entry name" value="RND_mfp"/>
    <property type="match status" value="1"/>
</dbReference>
<name>A0A8J2Z896_9PROT</name>
<dbReference type="InterPro" id="IPR058624">
    <property type="entry name" value="MdtA-like_HH"/>
</dbReference>
<dbReference type="GO" id="GO:0046677">
    <property type="term" value="P:response to antibiotic"/>
    <property type="evidence" value="ECO:0007669"/>
    <property type="project" value="TreeGrafter"/>
</dbReference>
<accession>A0A8J2Z896</accession>
<feature type="domain" description="YknX-like C-terminal permuted SH3-like" evidence="9">
    <location>
        <begin position="332"/>
        <end position="399"/>
    </location>
</feature>
<organism evidence="10 11">
    <name type="scientific">Caldovatus sediminis</name>
    <dbReference type="NCBI Taxonomy" id="2041189"/>
    <lineage>
        <taxon>Bacteria</taxon>
        <taxon>Pseudomonadati</taxon>
        <taxon>Pseudomonadota</taxon>
        <taxon>Alphaproteobacteria</taxon>
        <taxon>Acetobacterales</taxon>
        <taxon>Roseomonadaceae</taxon>
        <taxon>Caldovatus</taxon>
    </lineage>
</organism>
<dbReference type="SUPFAM" id="SSF111369">
    <property type="entry name" value="HlyD-like secretion proteins"/>
    <property type="match status" value="1"/>
</dbReference>
<comment type="subcellular location">
    <subcellularLocation>
        <location evidence="1">Cell envelope</location>
    </subcellularLocation>
</comment>
<feature type="chain" id="PRO_5035224631" evidence="5">
    <location>
        <begin position="48"/>
        <end position="427"/>
    </location>
</feature>
<dbReference type="InterPro" id="IPR058625">
    <property type="entry name" value="MdtA-like_BSH"/>
</dbReference>
<evidence type="ECO:0000313" key="10">
    <source>
        <dbReference type="EMBL" id="GGG18944.1"/>
    </source>
</evidence>